<evidence type="ECO:0000313" key="3">
    <source>
        <dbReference type="Proteomes" id="UP000289738"/>
    </source>
</evidence>
<evidence type="ECO:0000259" key="1">
    <source>
        <dbReference type="Pfam" id="PF00462"/>
    </source>
</evidence>
<gene>
    <name evidence="2" type="ORF">Ahy_B10g102499</name>
</gene>
<dbReference type="Pfam" id="PF23733">
    <property type="entry name" value="GRXCR1-2_C"/>
    <property type="match status" value="1"/>
</dbReference>
<dbReference type="SUPFAM" id="SSF52833">
    <property type="entry name" value="Thioredoxin-like"/>
    <property type="match status" value="1"/>
</dbReference>
<dbReference type="OrthoDB" id="423313at2759"/>
<dbReference type="Gene3D" id="3.40.30.10">
    <property type="entry name" value="Glutaredoxin"/>
    <property type="match status" value="1"/>
</dbReference>
<protein>
    <recommendedName>
        <fullName evidence="1">Glutaredoxin domain-containing protein</fullName>
    </recommendedName>
</protein>
<keyword evidence="3" id="KW-1185">Reference proteome</keyword>
<dbReference type="Proteomes" id="UP000289738">
    <property type="component" value="Chromosome B10"/>
</dbReference>
<dbReference type="SMR" id="A0A444X1U8"/>
<name>A0A444X1U8_ARAHY</name>
<dbReference type="InterPro" id="IPR002109">
    <property type="entry name" value="Glutaredoxin"/>
</dbReference>
<dbReference type="PANTHER" id="PTHR45669">
    <property type="entry name" value="GLUTAREDOXIN DOMAIN-CONTAINING CYSTEINE-RICH PROTEIN CG12206-RELATED"/>
    <property type="match status" value="1"/>
</dbReference>
<sequence length="285" mass="32109">MTIWPTTWLKSHRKTRPADLIRSQSSGFSCSSLKDIETLLQSEPIPEPDSPKSPKSIFRRLRITTSLLRSFSSRSTATTVRRTSPPLPPDSDAGSVVVYYTSLRIVRRTFDDCRAVRSILRGFRVAVDERDVSIDDRFRDELHALLGGGRRSTMLLPCVFVGGVYVGGAEDVRRLYESGELQRMIERLPSSQPYACEFCGGMRFVVCDECFGSHKVYSMESGLRNCNSCNINGLIRCPACYFVLPRPTKSPQDELVNNGVHFQDTSQFGQLTMSIKFAQRSNHFS</sequence>
<dbReference type="PROSITE" id="PS51354">
    <property type="entry name" value="GLUTAREDOXIN_2"/>
    <property type="match status" value="1"/>
</dbReference>
<comment type="caution">
    <text evidence="2">The sequence shown here is derived from an EMBL/GenBank/DDBJ whole genome shotgun (WGS) entry which is preliminary data.</text>
</comment>
<accession>A0A444X1U8</accession>
<dbReference type="EMBL" id="SDMP01000020">
    <property type="protein sequence ID" value="RYQ83706.1"/>
    <property type="molecule type" value="Genomic_DNA"/>
</dbReference>
<dbReference type="Pfam" id="PF00462">
    <property type="entry name" value="Glutaredoxin"/>
    <property type="match status" value="1"/>
</dbReference>
<organism evidence="2 3">
    <name type="scientific">Arachis hypogaea</name>
    <name type="common">Peanut</name>
    <dbReference type="NCBI Taxonomy" id="3818"/>
    <lineage>
        <taxon>Eukaryota</taxon>
        <taxon>Viridiplantae</taxon>
        <taxon>Streptophyta</taxon>
        <taxon>Embryophyta</taxon>
        <taxon>Tracheophyta</taxon>
        <taxon>Spermatophyta</taxon>
        <taxon>Magnoliopsida</taxon>
        <taxon>eudicotyledons</taxon>
        <taxon>Gunneridae</taxon>
        <taxon>Pentapetalae</taxon>
        <taxon>rosids</taxon>
        <taxon>fabids</taxon>
        <taxon>Fabales</taxon>
        <taxon>Fabaceae</taxon>
        <taxon>Papilionoideae</taxon>
        <taxon>50 kb inversion clade</taxon>
        <taxon>dalbergioids sensu lato</taxon>
        <taxon>Dalbergieae</taxon>
        <taxon>Pterocarpus clade</taxon>
        <taxon>Arachis</taxon>
    </lineage>
</organism>
<dbReference type="Gramene" id="arahy.Tifrunner.gnm2.ann2.Ah20g195900.1">
    <property type="protein sequence ID" value="arahy.Tifrunner.gnm2.ann2.Ah20g195900.1-CDS"/>
    <property type="gene ID" value="arahy.Tifrunner.gnm2.ann2.Ah20g195900"/>
</dbReference>
<dbReference type="InterPro" id="IPR036249">
    <property type="entry name" value="Thioredoxin-like_sf"/>
</dbReference>
<dbReference type="PANTHER" id="PTHR45669:SF25">
    <property type="entry name" value="GLUTAREDOXIN (GRX) FAMILY PROTEIN"/>
    <property type="match status" value="1"/>
</dbReference>
<proteinExistence type="predicted"/>
<feature type="domain" description="Glutaredoxin" evidence="1">
    <location>
        <begin position="97"/>
        <end position="166"/>
    </location>
</feature>
<reference evidence="2 3" key="1">
    <citation type="submission" date="2019-01" db="EMBL/GenBank/DDBJ databases">
        <title>Sequencing of cultivated peanut Arachis hypogaea provides insights into genome evolution and oil improvement.</title>
        <authorList>
            <person name="Chen X."/>
        </authorList>
    </citation>
    <scope>NUCLEOTIDE SEQUENCE [LARGE SCALE GENOMIC DNA]</scope>
    <source>
        <strain evidence="3">cv. Fuhuasheng</strain>
        <tissue evidence="2">Leaves</tissue>
    </source>
</reference>
<dbReference type="AlphaFoldDB" id="A0A444X1U8"/>
<dbReference type="STRING" id="3818.A0A444X1U8"/>
<evidence type="ECO:0000313" key="2">
    <source>
        <dbReference type="EMBL" id="RYQ83706.1"/>
    </source>
</evidence>